<dbReference type="PROSITE" id="PS51664">
    <property type="entry name" value="YCAO"/>
    <property type="match status" value="1"/>
</dbReference>
<organism evidence="3 4">
    <name type="scientific">Mycobacterium riyadhense</name>
    <dbReference type="NCBI Taxonomy" id="486698"/>
    <lineage>
        <taxon>Bacteria</taxon>
        <taxon>Bacillati</taxon>
        <taxon>Actinomycetota</taxon>
        <taxon>Actinomycetes</taxon>
        <taxon>Mycobacteriales</taxon>
        <taxon>Mycobacteriaceae</taxon>
        <taxon>Mycobacterium</taxon>
    </lineage>
</organism>
<sequence>MPNSCPSRTGKFGPDWSHWPTRSLGSGDPAVISHHQGTHRTVSPEETWLAVQPLLGPAGITRIADITWLDEIGIPTVQVVRPASLTVSVSQGKASSYRAAQVSAVMESLEYWHSENAAPDLRFTATEDLISALTYDPALLDRPPGSFYHSRAKLDWMIATTLLTGRRTLVPSAAVTVNVAVSESWGPPMFTMHTQGLASGNSYYEAALHGLYEIMERYCLGAAVADSTMWEVPADDVGGAECADLIGKVYGSGSELRIARIDVWSGYFCFAVELISAKLGAPFFGSGLHHDPNVALSRSITEAAQSRLTAISGVREDIPSTLFERFANTQPVAAQRSTMRLSAATPTPWQVVSTDSLPALVAEAATAVAARTGIEPLAVVCDFPGACVPVVKVIAPGLLLPAAASPMRTPLHEPV</sequence>
<evidence type="ECO:0000313" key="4">
    <source>
        <dbReference type="Proteomes" id="UP000193087"/>
    </source>
</evidence>
<name>A0A1X2CLE9_9MYCO</name>
<gene>
    <name evidence="3" type="ORF">AWC22_21230</name>
</gene>
<evidence type="ECO:0000313" key="3">
    <source>
        <dbReference type="EMBL" id="ORW76623.1"/>
    </source>
</evidence>
<feature type="domain" description="YcaO" evidence="2">
    <location>
        <begin position="92"/>
        <end position="415"/>
    </location>
</feature>
<dbReference type="EMBL" id="LQPQ01000098">
    <property type="protein sequence ID" value="ORW76623.1"/>
    <property type="molecule type" value="Genomic_DNA"/>
</dbReference>
<dbReference type="GeneID" id="93494770"/>
<dbReference type="PANTHER" id="PTHR37809">
    <property type="entry name" value="RIBOSOMAL PROTEIN S12 METHYLTHIOTRANSFERASE ACCESSORY FACTOR YCAO"/>
    <property type="match status" value="1"/>
</dbReference>
<dbReference type="AlphaFoldDB" id="A0A1X2CLE9"/>
<dbReference type="Gene3D" id="3.30.1330.230">
    <property type="match status" value="1"/>
</dbReference>
<comment type="caution">
    <text evidence="3">The sequence shown here is derived from an EMBL/GenBank/DDBJ whole genome shotgun (WGS) entry which is preliminary data.</text>
</comment>
<keyword evidence="4" id="KW-1185">Reference proteome</keyword>
<evidence type="ECO:0000256" key="1">
    <source>
        <dbReference type="SAM" id="MobiDB-lite"/>
    </source>
</evidence>
<dbReference type="NCBIfam" id="TIGR00702">
    <property type="entry name" value="YcaO-type kinase domain"/>
    <property type="match status" value="1"/>
</dbReference>
<dbReference type="PANTHER" id="PTHR37809:SF1">
    <property type="entry name" value="RIBOSOMAL PROTEIN S12 METHYLTHIOTRANSFERASE ACCESSORY FACTOR YCAO"/>
    <property type="match status" value="1"/>
</dbReference>
<feature type="region of interest" description="Disordered" evidence="1">
    <location>
        <begin position="1"/>
        <end position="20"/>
    </location>
</feature>
<dbReference type="STRING" id="486698.AWC22_21230"/>
<reference evidence="3 4" key="1">
    <citation type="submission" date="2016-01" db="EMBL/GenBank/DDBJ databases">
        <title>The new phylogeny of the genus Mycobacterium.</title>
        <authorList>
            <person name="Tarcisio F."/>
            <person name="Conor M."/>
            <person name="Antonella G."/>
            <person name="Elisabetta G."/>
            <person name="Giulia F.S."/>
            <person name="Sara T."/>
            <person name="Anna F."/>
            <person name="Clotilde B."/>
            <person name="Roberto B."/>
            <person name="Veronica D.S."/>
            <person name="Fabio R."/>
            <person name="Monica P."/>
            <person name="Olivier J."/>
            <person name="Enrico T."/>
            <person name="Nicola S."/>
        </authorList>
    </citation>
    <scope>NUCLEOTIDE SEQUENCE [LARGE SCALE GENOMIC DNA]</scope>
    <source>
        <strain evidence="3 4">DSM 45176</strain>
    </source>
</reference>
<dbReference type="InterPro" id="IPR003776">
    <property type="entry name" value="YcaO-like_dom"/>
</dbReference>
<proteinExistence type="predicted"/>
<evidence type="ECO:0000259" key="2">
    <source>
        <dbReference type="PROSITE" id="PS51664"/>
    </source>
</evidence>
<dbReference type="RefSeq" id="WP_085250966.1">
    <property type="nucleotide sequence ID" value="NZ_CAJMWJ010000001.1"/>
</dbReference>
<accession>A0A1X2CLE9</accession>
<protein>
    <recommendedName>
        <fullName evidence="2">YcaO domain-containing protein</fullName>
    </recommendedName>
</protein>
<dbReference type="OrthoDB" id="109999at2"/>
<dbReference type="Pfam" id="PF02624">
    <property type="entry name" value="YcaO"/>
    <property type="match status" value="1"/>
</dbReference>
<dbReference type="Proteomes" id="UP000193087">
    <property type="component" value="Unassembled WGS sequence"/>
</dbReference>